<dbReference type="AlphaFoldDB" id="E6XFA0"/>
<gene>
    <name evidence="3" type="ordered locus">Celal_3061</name>
</gene>
<evidence type="ECO:0000313" key="4">
    <source>
        <dbReference type="Proteomes" id="UP000008634"/>
    </source>
</evidence>
<dbReference type="InterPro" id="IPR019494">
    <property type="entry name" value="FIST_C"/>
</dbReference>
<protein>
    <submittedName>
        <fullName evidence="3">FIST C domain-containing protein</fullName>
    </submittedName>
</protein>
<dbReference type="InterPro" id="IPR013702">
    <property type="entry name" value="FIST_domain_N"/>
</dbReference>
<evidence type="ECO:0000259" key="1">
    <source>
        <dbReference type="SMART" id="SM00897"/>
    </source>
</evidence>
<dbReference type="Pfam" id="PF08495">
    <property type="entry name" value="FIST"/>
    <property type="match status" value="1"/>
</dbReference>
<sequence length="377" mass="41603">MKIVQVIKHKGKEWDFKSDKKDLKNPLVLVFGNRYLLESDTIYKEVKEIFPDGNIVFGSTSGEIIGENVFDDSITVTAISFEKSSYVIHSENIKKFDSDTELLGEKLSSTFDREGLKHLFIVSEGSLINGSALIKGLEKNITNNTNISGGLCGDGARFEKTVSSFNENPKIGEIIAIGLYGDSLEITCANYGGWTAFGPERVITKSVNNVLYELDSQPALDLYKKYLGDKANELPQAALLYPLSLRVKDSSEIVVRTILNIDENTNTMILAGDVPEGATVQLMMSTVDDIVDGASKAAEYAMRSRIKKPELALLVSCIGRKLVMNQRTEEEIEEVIETIGHQAVVTGFYSYGELSPFSNQIGCKLHNQTMTLTLISE</sequence>
<dbReference type="PANTHER" id="PTHR40252">
    <property type="entry name" value="BLR0328 PROTEIN"/>
    <property type="match status" value="1"/>
</dbReference>
<organism evidence="3 4">
    <name type="scientific">Cellulophaga algicola (strain DSM 14237 / IC166 / ACAM 630)</name>
    <dbReference type="NCBI Taxonomy" id="688270"/>
    <lineage>
        <taxon>Bacteria</taxon>
        <taxon>Pseudomonadati</taxon>
        <taxon>Bacteroidota</taxon>
        <taxon>Flavobacteriia</taxon>
        <taxon>Flavobacteriales</taxon>
        <taxon>Flavobacteriaceae</taxon>
        <taxon>Cellulophaga</taxon>
    </lineage>
</organism>
<accession>E6XFA0</accession>
<dbReference type="SMART" id="SM00897">
    <property type="entry name" value="FIST"/>
    <property type="match status" value="1"/>
</dbReference>
<dbReference type="PANTHER" id="PTHR40252:SF2">
    <property type="entry name" value="BLR0328 PROTEIN"/>
    <property type="match status" value="1"/>
</dbReference>
<reference evidence="3 4" key="1">
    <citation type="journal article" date="2010" name="Stand. Genomic Sci.">
        <title>Complete genome sequence of Cellulophaga algicola type strain (IC166).</title>
        <authorList>
            <person name="Abt B."/>
            <person name="Lu M."/>
            <person name="Misra M."/>
            <person name="Han C."/>
            <person name="Nolan M."/>
            <person name="Lucas S."/>
            <person name="Hammon N."/>
            <person name="Deshpande S."/>
            <person name="Cheng J.F."/>
            <person name="Tapia R."/>
            <person name="Goodwin L."/>
            <person name="Pitluck S."/>
            <person name="Liolios K."/>
            <person name="Pagani I."/>
            <person name="Ivanova N."/>
            <person name="Mavromatis K."/>
            <person name="Ovchinikova G."/>
            <person name="Pati A."/>
            <person name="Chen A."/>
            <person name="Palaniappan K."/>
            <person name="Land M."/>
            <person name="Hauser L."/>
            <person name="Chang Y.J."/>
            <person name="Jeffries C.D."/>
            <person name="Detter J.C."/>
            <person name="Brambilla E."/>
            <person name="Rohde M."/>
            <person name="Tindall B.J."/>
            <person name="Goker M."/>
            <person name="Woyke T."/>
            <person name="Bristow J."/>
            <person name="Eisen J.A."/>
            <person name="Markowitz V."/>
            <person name="Hugenholtz P."/>
            <person name="Kyrpides N.C."/>
            <person name="Klenk H.P."/>
            <person name="Lapidus A."/>
        </authorList>
    </citation>
    <scope>NUCLEOTIDE SEQUENCE [LARGE SCALE GENOMIC DNA]</scope>
    <source>
        <strain evidence="4">DSM 14237 / IC166 / ACAM 630</strain>
    </source>
</reference>
<name>E6XFA0_CELAD</name>
<dbReference type="SMART" id="SM01204">
    <property type="entry name" value="FIST_C"/>
    <property type="match status" value="1"/>
</dbReference>
<dbReference type="Pfam" id="PF10442">
    <property type="entry name" value="FIST_C"/>
    <property type="match status" value="1"/>
</dbReference>
<dbReference type="STRING" id="688270.Celal_3061"/>
<dbReference type="RefSeq" id="WP_013551799.1">
    <property type="nucleotide sequence ID" value="NC_014934.1"/>
</dbReference>
<dbReference type="eggNOG" id="COG3287">
    <property type="taxonomic scope" value="Bacteria"/>
</dbReference>
<evidence type="ECO:0000259" key="2">
    <source>
        <dbReference type="SMART" id="SM01204"/>
    </source>
</evidence>
<keyword evidence="4" id="KW-1185">Reference proteome</keyword>
<dbReference type="HOGENOM" id="CLU_052774_2_0_10"/>
<feature type="domain" description="FIST" evidence="1">
    <location>
        <begin position="24"/>
        <end position="218"/>
    </location>
</feature>
<proteinExistence type="predicted"/>
<evidence type="ECO:0000313" key="3">
    <source>
        <dbReference type="EMBL" id="ADV50336.1"/>
    </source>
</evidence>
<dbReference type="KEGG" id="cao:Celal_3061"/>
<dbReference type="OrthoDB" id="9770435at2"/>
<feature type="domain" description="FIST C-domain" evidence="2">
    <location>
        <begin position="219"/>
        <end position="357"/>
    </location>
</feature>
<dbReference type="EMBL" id="CP002453">
    <property type="protein sequence ID" value="ADV50336.1"/>
    <property type="molecule type" value="Genomic_DNA"/>
</dbReference>
<dbReference type="Proteomes" id="UP000008634">
    <property type="component" value="Chromosome"/>
</dbReference>